<sequence>MANLTSFIKYALLVIALSLLSGGANSVQARHLLDTSLPEIAVPQIPDGIIPSLPQVELPPLPEIPTLPKPELPTFPVPELPEVPGFPSIPSIPKDLPVPSVTTSNP</sequence>
<evidence type="ECO:0000256" key="1">
    <source>
        <dbReference type="SAM" id="MobiDB-lite"/>
    </source>
</evidence>
<feature type="region of interest" description="Disordered" evidence="1">
    <location>
        <begin position="86"/>
        <end position="106"/>
    </location>
</feature>
<gene>
    <name evidence="3" type="ORF">EUGRSUZ_I02624</name>
</gene>
<protein>
    <recommendedName>
        <fullName evidence="4">Hydroxyproline-rich glycoprotein family protein</fullName>
    </recommendedName>
</protein>
<dbReference type="OMA" id="ASHYHSK"/>
<evidence type="ECO:0000256" key="2">
    <source>
        <dbReference type="SAM" id="SignalP"/>
    </source>
</evidence>
<accession>A0A059AT98</accession>
<feature type="signal peptide" evidence="2">
    <location>
        <begin position="1"/>
        <end position="29"/>
    </location>
</feature>
<dbReference type="AlphaFoldDB" id="A0A059AT98"/>
<evidence type="ECO:0008006" key="4">
    <source>
        <dbReference type="Google" id="ProtNLM"/>
    </source>
</evidence>
<proteinExistence type="predicted"/>
<dbReference type="Gramene" id="KCW56949">
    <property type="protein sequence ID" value="KCW56949"/>
    <property type="gene ID" value="EUGRSUZ_I02624"/>
</dbReference>
<dbReference type="InParanoid" id="A0A059AT98"/>
<name>A0A059AT98_EUCGR</name>
<dbReference type="EMBL" id="KK198761">
    <property type="protein sequence ID" value="KCW56949.1"/>
    <property type="molecule type" value="Genomic_DNA"/>
</dbReference>
<organism evidence="3">
    <name type="scientific">Eucalyptus grandis</name>
    <name type="common">Flooded gum</name>
    <dbReference type="NCBI Taxonomy" id="71139"/>
    <lineage>
        <taxon>Eukaryota</taxon>
        <taxon>Viridiplantae</taxon>
        <taxon>Streptophyta</taxon>
        <taxon>Embryophyta</taxon>
        <taxon>Tracheophyta</taxon>
        <taxon>Spermatophyta</taxon>
        <taxon>Magnoliopsida</taxon>
        <taxon>eudicotyledons</taxon>
        <taxon>Gunneridae</taxon>
        <taxon>Pentapetalae</taxon>
        <taxon>rosids</taxon>
        <taxon>malvids</taxon>
        <taxon>Myrtales</taxon>
        <taxon>Myrtaceae</taxon>
        <taxon>Myrtoideae</taxon>
        <taxon>Eucalypteae</taxon>
        <taxon>Eucalyptus</taxon>
    </lineage>
</organism>
<reference evidence="3" key="1">
    <citation type="submission" date="2013-07" db="EMBL/GenBank/DDBJ databases">
        <title>The genome of Eucalyptus grandis.</title>
        <authorList>
            <person name="Schmutz J."/>
            <person name="Hayes R."/>
            <person name="Myburg A."/>
            <person name="Tuskan G."/>
            <person name="Grattapaglia D."/>
            <person name="Rokhsar D.S."/>
        </authorList>
    </citation>
    <scope>NUCLEOTIDE SEQUENCE</scope>
    <source>
        <tissue evidence="3">Leaf extractions</tissue>
    </source>
</reference>
<evidence type="ECO:0000313" key="3">
    <source>
        <dbReference type="EMBL" id="KCW56949.1"/>
    </source>
</evidence>
<feature type="chain" id="PRO_5001567872" description="Hydroxyproline-rich glycoprotein family protein" evidence="2">
    <location>
        <begin position="30"/>
        <end position="106"/>
    </location>
</feature>
<dbReference type="PANTHER" id="PTHR33088:SF82">
    <property type="entry name" value="HYDROXYPROLINE-RICH GLYCOPROTEIN FAMILY PROTEIN"/>
    <property type="match status" value="1"/>
</dbReference>
<keyword evidence="2" id="KW-0732">Signal</keyword>
<dbReference type="InterPro" id="IPR044659">
    <property type="entry name" value="PELPK1_2"/>
</dbReference>
<dbReference type="eggNOG" id="ENOG502T1JD">
    <property type="taxonomic scope" value="Eukaryota"/>
</dbReference>
<dbReference type="PANTHER" id="PTHR33088">
    <property type="entry name" value="MUCIN-2"/>
    <property type="match status" value="1"/>
</dbReference>